<dbReference type="Proteomes" id="UP000308760">
    <property type="component" value="Unassembled WGS sequence"/>
</dbReference>
<dbReference type="RefSeq" id="WP_136533401.1">
    <property type="nucleotide sequence ID" value="NZ_STGY01000019.1"/>
</dbReference>
<evidence type="ECO:0008006" key="5">
    <source>
        <dbReference type="Google" id="ProtNLM"/>
    </source>
</evidence>
<keyword evidence="2" id="KW-1133">Transmembrane helix</keyword>
<evidence type="ECO:0000256" key="1">
    <source>
        <dbReference type="SAM" id="MobiDB-lite"/>
    </source>
</evidence>
<proteinExistence type="predicted"/>
<evidence type="ECO:0000313" key="3">
    <source>
        <dbReference type="EMBL" id="THV42701.1"/>
    </source>
</evidence>
<gene>
    <name evidence="3" type="ORF">FAB82_04765</name>
</gene>
<accession>A0A4S8QG68</accession>
<sequence>MDLTAGLSPVFKAPWAGWKLTELGERRASADAGKLSLRVGYCGITDSLRDSWGVEKSSARERAGDPIESKGDLRSSLVPVVVVDGEPVATGWGSLDLPLTPGRHLVEVQSQHSRAWRAVDIRSGRTAKLDYIGLLGDQHRSYATGQVRGGFAHLSGYTLGPRGRLDFWQYLAANVRGRRVTRRFVPAAFCIVFVCGPLMAAGAIESEWIRTNIGIIALAAVAALFMLWALRIVWTSLRYNRLEPEEPLDPRPFTHSGWVPLLVLDPSGPAPEPEPGRAAILIDARFIKTDLTSADLTRQFPAGKKVLYSWNCRQLDKVGEIVPVRHRFAVPPPEILLDGQALPASWTRIWLQLEPGRHRLEVRSPQSPLPVPTGEAAADSESFEFTAEEGGTVGIDATVEIKAVPDPTEPVLHEWRSSVARLQTGPTDPERGPAPNLDIAGDLVHMITKSPQMRYREGPSWTDPGSQGNRFR</sequence>
<feature type="region of interest" description="Disordered" evidence="1">
    <location>
        <begin position="450"/>
        <end position="472"/>
    </location>
</feature>
<feature type="transmembrane region" description="Helical" evidence="2">
    <location>
        <begin position="184"/>
        <end position="201"/>
    </location>
</feature>
<keyword evidence="4" id="KW-1185">Reference proteome</keyword>
<reference evidence="3 4" key="2">
    <citation type="submission" date="2019-05" db="EMBL/GenBank/DDBJ databases">
        <title>Glycomyces buryatensis sp. nov.</title>
        <authorList>
            <person name="Nikitina E."/>
        </authorList>
    </citation>
    <scope>NUCLEOTIDE SEQUENCE [LARGE SCALE GENOMIC DNA]</scope>
    <source>
        <strain evidence="3 4">18</strain>
    </source>
</reference>
<feature type="transmembrane region" description="Helical" evidence="2">
    <location>
        <begin position="213"/>
        <end position="234"/>
    </location>
</feature>
<name>A0A4S8QG68_9ACTN</name>
<feature type="compositionally biased region" description="Polar residues" evidence="1">
    <location>
        <begin position="463"/>
        <end position="472"/>
    </location>
</feature>
<evidence type="ECO:0000256" key="2">
    <source>
        <dbReference type="SAM" id="Phobius"/>
    </source>
</evidence>
<protein>
    <recommendedName>
        <fullName evidence="5">PEGA domain-containing protein</fullName>
    </recommendedName>
</protein>
<evidence type="ECO:0000313" key="4">
    <source>
        <dbReference type="Proteomes" id="UP000308760"/>
    </source>
</evidence>
<dbReference type="OrthoDB" id="4568353at2"/>
<dbReference type="AlphaFoldDB" id="A0A4S8QG68"/>
<keyword evidence="2" id="KW-0472">Membrane</keyword>
<reference evidence="4" key="1">
    <citation type="submission" date="2019-04" db="EMBL/GenBank/DDBJ databases">
        <title>Nocardioides xinjiangensis sp. nov.</title>
        <authorList>
            <person name="Liu S."/>
        </authorList>
    </citation>
    <scope>NUCLEOTIDE SEQUENCE [LARGE SCALE GENOMIC DNA]</scope>
    <source>
        <strain evidence="4">18</strain>
    </source>
</reference>
<dbReference type="EMBL" id="STGY01000019">
    <property type="protein sequence ID" value="THV42701.1"/>
    <property type="molecule type" value="Genomic_DNA"/>
</dbReference>
<organism evidence="3 4">
    <name type="scientific">Glycomyces buryatensis</name>
    <dbReference type="NCBI Taxonomy" id="2570927"/>
    <lineage>
        <taxon>Bacteria</taxon>
        <taxon>Bacillati</taxon>
        <taxon>Actinomycetota</taxon>
        <taxon>Actinomycetes</taxon>
        <taxon>Glycomycetales</taxon>
        <taxon>Glycomycetaceae</taxon>
        <taxon>Glycomyces</taxon>
    </lineage>
</organism>
<comment type="caution">
    <text evidence="3">The sequence shown here is derived from an EMBL/GenBank/DDBJ whole genome shotgun (WGS) entry which is preliminary data.</text>
</comment>
<keyword evidence="2" id="KW-0812">Transmembrane</keyword>